<accession>A0A9W6B7K6</accession>
<reference evidence="1" key="1">
    <citation type="submission" date="2022-07" db="EMBL/GenBank/DDBJ databases">
        <title>Taxonomy of Novel Oxalotrophic and Methylotrophic Bacteria.</title>
        <authorList>
            <person name="Sahin N."/>
            <person name="Tani A."/>
        </authorList>
    </citation>
    <scope>NUCLEOTIDE SEQUENCE</scope>
    <source>
        <strain evidence="1">AM327</strain>
    </source>
</reference>
<name>A0A9W6B7K6_9FLAO</name>
<dbReference type="RefSeq" id="WP_281754150.1">
    <property type="nucleotide sequence ID" value="NZ_BRVP01000010.1"/>
</dbReference>
<dbReference type="AlphaFoldDB" id="A0A9W6B7K6"/>
<evidence type="ECO:0000313" key="1">
    <source>
        <dbReference type="EMBL" id="GLB52694.1"/>
    </source>
</evidence>
<dbReference type="EMBL" id="BRVP01000010">
    <property type="protein sequence ID" value="GLB52694.1"/>
    <property type="molecule type" value="Genomic_DNA"/>
</dbReference>
<dbReference type="Gene3D" id="1.10.3680.10">
    <property type="entry name" value="TerB-like"/>
    <property type="match status" value="1"/>
</dbReference>
<dbReference type="InterPro" id="IPR029024">
    <property type="entry name" value="TerB-like"/>
</dbReference>
<organism evidence="1 2">
    <name type="scientific">Neptunitalea chrysea</name>
    <dbReference type="NCBI Taxonomy" id="1647581"/>
    <lineage>
        <taxon>Bacteria</taxon>
        <taxon>Pseudomonadati</taxon>
        <taxon>Bacteroidota</taxon>
        <taxon>Flavobacteriia</taxon>
        <taxon>Flavobacteriales</taxon>
        <taxon>Flavobacteriaceae</taxon>
        <taxon>Neptunitalea</taxon>
    </lineage>
</organism>
<comment type="caution">
    <text evidence="1">The sequence shown here is derived from an EMBL/GenBank/DDBJ whole genome shotgun (WGS) entry which is preliminary data.</text>
</comment>
<dbReference type="SUPFAM" id="SSF158682">
    <property type="entry name" value="TerB-like"/>
    <property type="match status" value="1"/>
</dbReference>
<keyword evidence="2" id="KW-1185">Reference proteome</keyword>
<proteinExistence type="predicted"/>
<evidence type="ECO:0000313" key="2">
    <source>
        <dbReference type="Proteomes" id="UP001143545"/>
    </source>
</evidence>
<sequence length="143" mass="16708">MAFSDLYSPGFRDRNRAHFAAIVRVALSDGFINDEERSFIDRLAHRLEISDEKKEEIIENPALYDINPPVLYETRLERLYDIARMVYVDHIADEEEMKIMIRLAIGLGFTPGNVEFIVKKAMYLLNLGVDLDTFKEEIKHMNR</sequence>
<gene>
    <name evidence="1" type="ORF">NBRC110019_17340</name>
</gene>
<dbReference type="Proteomes" id="UP001143545">
    <property type="component" value="Unassembled WGS sequence"/>
</dbReference>
<protein>
    <submittedName>
        <fullName evidence="1">Fructose 1,6-bisphosphatase</fullName>
    </submittedName>
</protein>